<protein>
    <submittedName>
        <fullName evidence="1">Uncharacterized protein</fullName>
    </submittedName>
</protein>
<gene>
    <name evidence="1" type="ORF">R4Y45_06560</name>
</gene>
<proteinExistence type="predicted"/>
<organism evidence="1 2">
    <name type="scientific">Holzapfeliella saturejae</name>
    <dbReference type="NCBI Taxonomy" id="3082953"/>
    <lineage>
        <taxon>Bacteria</taxon>
        <taxon>Bacillati</taxon>
        <taxon>Bacillota</taxon>
        <taxon>Bacilli</taxon>
        <taxon>Lactobacillales</taxon>
        <taxon>Lactobacillaceae</taxon>
        <taxon>Holzapfeliella</taxon>
    </lineage>
</organism>
<dbReference type="RefSeq" id="WP_339970378.1">
    <property type="nucleotide sequence ID" value="NZ_JAWMWG010000004.1"/>
</dbReference>
<sequence length="84" mass="9567">MQNILFGIISLLIIISVIAYFQKNKLEKQYIQSFLSDKTKVATIKSIIASSETTQQAVENIRDHFHLTTVQAVTLYSELKPKKP</sequence>
<name>A0ABU8SHP0_9LACO</name>
<comment type="caution">
    <text evidence="1">The sequence shown here is derived from an EMBL/GenBank/DDBJ whole genome shotgun (WGS) entry which is preliminary data.</text>
</comment>
<evidence type="ECO:0000313" key="2">
    <source>
        <dbReference type="Proteomes" id="UP001377804"/>
    </source>
</evidence>
<dbReference type="EMBL" id="JAWMWG010000004">
    <property type="protein sequence ID" value="MEJ6348878.1"/>
    <property type="molecule type" value="Genomic_DNA"/>
</dbReference>
<dbReference type="Proteomes" id="UP001377804">
    <property type="component" value="Unassembled WGS sequence"/>
</dbReference>
<keyword evidence="2" id="KW-1185">Reference proteome</keyword>
<accession>A0ABU8SHP0</accession>
<reference evidence="1 2" key="1">
    <citation type="submission" date="2023-10" db="EMBL/GenBank/DDBJ databases">
        <title>Holzapfeliella saturejae sp. nov. isolated from Satureja montana flowers.</title>
        <authorList>
            <person name="Alcantara C."/>
            <person name="Zuniga M."/>
            <person name="Landete J.M."/>
            <person name="Monedero V."/>
        </authorList>
    </citation>
    <scope>NUCLEOTIDE SEQUENCE [LARGE SCALE GENOMIC DNA]</scope>
    <source>
        <strain evidence="1 2">He02</strain>
    </source>
</reference>
<evidence type="ECO:0000313" key="1">
    <source>
        <dbReference type="EMBL" id="MEJ6348878.1"/>
    </source>
</evidence>